<dbReference type="Proteomes" id="UP001576774">
    <property type="component" value="Unassembled WGS sequence"/>
</dbReference>
<dbReference type="Pfam" id="PF01593">
    <property type="entry name" value="Amino_oxidase"/>
    <property type="match status" value="1"/>
</dbReference>
<reference evidence="2 3" key="1">
    <citation type="submission" date="2024-09" db="EMBL/GenBank/DDBJ databases">
        <title>Floridaenema gen nov. (Aerosakkonemataceae, Aerosakkonematales ord. nov., Cyanobacteria) from benthic tropical and subtropical fresh waters, with the description of four new species.</title>
        <authorList>
            <person name="Moretto J.A."/>
            <person name="Berthold D.E."/>
            <person name="Lefler F.W."/>
            <person name="Huang I.-S."/>
            <person name="Laughinghouse H. IV."/>
        </authorList>
    </citation>
    <scope>NUCLEOTIDE SEQUENCE [LARGE SCALE GENOMIC DNA]</scope>
    <source>
        <strain evidence="2 3">BLCC-F46</strain>
    </source>
</reference>
<keyword evidence="3" id="KW-1185">Reference proteome</keyword>
<dbReference type="InterPro" id="IPR002937">
    <property type="entry name" value="Amino_oxidase"/>
</dbReference>
<feature type="domain" description="Amine oxidase" evidence="1">
    <location>
        <begin position="92"/>
        <end position="329"/>
    </location>
</feature>
<comment type="caution">
    <text evidence="2">The sequence shown here is derived from an EMBL/GenBank/DDBJ whole genome shotgun (WGS) entry which is preliminary data.</text>
</comment>
<dbReference type="SUPFAM" id="SSF51905">
    <property type="entry name" value="FAD/NAD(P)-binding domain"/>
    <property type="match status" value="1"/>
</dbReference>
<name>A0ABV4XDD0_9CYAN</name>
<dbReference type="Gene3D" id="3.90.660.10">
    <property type="match status" value="1"/>
</dbReference>
<evidence type="ECO:0000313" key="2">
    <source>
        <dbReference type="EMBL" id="MFB2880804.1"/>
    </source>
</evidence>
<dbReference type="RefSeq" id="WP_413273803.1">
    <property type="nucleotide sequence ID" value="NZ_JBHFNQ010000210.1"/>
</dbReference>
<evidence type="ECO:0000313" key="3">
    <source>
        <dbReference type="Proteomes" id="UP001576774"/>
    </source>
</evidence>
<protein>
    <submittedName>
        <fullName evidence="2">NAD(P)/FAD-dependent oxidoreductase</fullName>
    </submittedName>
</protein>
<dbReference type="Pfam" id="PF13450">
    <property type="entry name" value="NAD_binding_8"/>
    <property type="match status" value="1"/>
</dbReference>
<dbReference type="PANTHER" id="PTHR16128:SF5">
    <property type="entry name" value="FAD_NAD(P)-BINDING OXIDOREDUCTASE FAMILY PROTEIN"/>
    <property type="match status" value="1"/>
</dbReference>
<dbReference type="Gene3D" id="3.50.50.60">
    <property type="entry name" value="FAD/NAD(P)-binding domain"/>
    <property type="match status" value="1"/>
</dbReference>
<dbReference type="PANTHER" id="PTHR16128">
    <property type="entry name" value="FAD/NAD(P)-BINDING OXIDOREDUCTASE FAMILY PROTEIN"/>
    <property type="match status" value="1"/>
</dbReference>
<proteinExistence type="predicted"/>
<evidence type="ECO:0000259" key="1">
    <source>
        <dbReference type="Pfam" id="PF01593"/>
    </source>
</evidence>
<dbReference type="EMBL" id="JBHFNQ010000210">
    <property type="protein sequence ID" value="MFB2880804.1"/>
    <property type="molecule type" value="Genomic_DNA"/>
</dbReference>
<dbReference type="InterPro" id="IPR036188">
    <property type="entry name" value="FAD/NAD-bd_sf"/>
</dbReference>
<accession>A0ABV4XDD0</accession>
<gene>
    <name evidence="2" type="ORF">ACE1CC_28485</name>
</gene>
<organism evidence="2 3">
    <name type="scientific">Floridaenema aerugineum BLCC-F46</name>
    <dbReference type="NCBI Taxonomy" id="3153654"/>
    <lineage>
        <taxon>Bacteria</taxon>
        <taxon>Bacillati</taxon>
        <taxon>Cyanobacteriota</taxon>
        <taxon>Cyanophyceae</taxon>
        <taxon>Oscillatoriophycideae</taxon>
        <taxon>Aerosakkonematales</taxon>
        <taxon>Aerosakkonemataceae</taxon>
        <taxon>Floridanema</taxon>
        <taxon>Floridanema aerugineum</taxon>
    </lineage>
</organism>
<sequence length="346" mass="38059">MFDVAIIGAGVAGLTVGQQLRQAGYRVVVVEKSRGVGGRVATRRLHDTRADHGLRYLEEKGEFLQGLVKILSDRQILKLWTDKIFLSPDSQISTNCYVAPEGMSAVAKFLATGLEVWLNHRVESISLINQDCWQLNFAAINDELPESLLAKAVVVAIPAPQALMLLEPLVSQEVLGKLRAIDFAPCITVMAGYSSSCQVDRPEKAILFSQNDDLAWIGLDSSKRLNSEAPVFVIQSSAKFAQLYLDAEDLQPAARELLASAAKHFIPWLDSPEFFQVHRWRYAFPSRPLGEMFLDAQTSLPLICCGDWCGGNLVESALQSGLSTAQRINSQLQNLPLPGANFFDSL</sequence>